<evidence type="ECO:0000256" key="5">
    <source>
        <dbReference type="ARBA" id="ARBA00022683"/>
    </source>
</evidence>
<keyword evidence="5" id="KW-0598">Phosphotransferase system</keyword>
<keyword evidence="2" id="KW-0813">Transport</keyword>
<keyword evidence="6" id="KW-0418">Kinase</keyword>
<dbReference type="Proteomes" id="UP001225134">
    <property type="component" value="Unassembled WGS sequence"/>
</dbReference>
<dbReference type="Pfam" id="PF00358">
    <property type="entry name" value="PTS_EIIA_1"/>
    <property type="match status" value="1"/>
</dbReference>
<evidence type="ECO:0000256" key="4">
    <source>
        <dbReference type="ARBA" id="ARBA00022679"/>
    </source>
</evidence>
<dbReference type="Gene3D" id="2.70.70.10">
    <property type="entry name" value="Glucose Permease (Domain IIA)"/>
    <property type="match status" value="1"/>
</dbReference>
<keyword evidence="4" id="KW-0808">Transferase</keyword>
<sequence>MGFFSKLFSKKDKDTKKVLISPLTGKVVPLETVKDETFASKMLGDGIAIEPSNSGVMVAPMDGVVEITPTLHAFTLESKDGISILVHLGLDTVKLNGEGFEKLVESGTKVKAGDGIIKYDLEFIKDKVPSVTSPVIVLESEEYKEIIKYENQEVHAGQEKIIEIDV</sequence>
<dbReference type="EMBL" id="JASSPP010000004">
    <property type="protein sequence ID" value="MDK9580567.1"/>
    <property type="molecule type" value="Genomic_DNA"/>
</dbReference>
<dbReference type="InterPro" id="IPR001127">
    <property type="entry name" value="PTS_EIIA_1_perm"/>
</dbReference>
<name>A0ABT7HJ68_9FUSO</name>
<evidence type="ECO:0000256" key="2">
    <source>
        <dbReference type="ARBA" id="ARBA00022448"/>
    </source>
</evidence>
<keyword evidence="3 8" id="KW-0762">Sugar transport</keyword>
<dbReference type="PROSITE" id="PS51093">
    <property type="entry name" value="PTS_EIIA_TYPE_1"/>
    <property type="match status" value="1"/>
</dbReference>
<feature type="domain" description="PTS EIIA type-1" evidence="7">
    <location>
        <begin position="35"/>
        <end position="139"/>
    </location>
</feature>
<comment type="subcellular location">
    <subcellularLocation>
        <location evidence="1">Cytoplasm</location>
    </subcellularLocation>
</comment>
<dbReference type="PANTHER" id="PTHR45008:SF1">
    <property type="entry name" value="PTS SYSTEM GLUCOSE-SPECIFIC EIIA COMPONENT"/>
    <property type="match status" value="1"/>
</dbReference>
<dbReference type="NCBIfam" id="TIGR00830">
    <property type="entry name" value="PTBA"/>
    <property type="match status" value="1"/>
</dbReference>
<proteinExistence type="predicted"/>
<gene>
    <name evidence="8" type="ORF">QQA45_03425</name>
</gene>
<reference evidence="8 9" key="1">
    <citation type="submission" date="2023-06" db="EMBL/GenBank/DDBJ databases">
        <title>Antibody response to the Sneathia vaginalis cytopathogenic toxin A during pregnancy.</title>
        <authorList>
            <person name="Mccoy Z.T."/>
            <person name="Serrano M.G."/>
            <person name="Spaine K."/>
            <person name="Edwards D.J."/>
            <person name="Buck G.A."/>
            <person name="Jefferson K."/>
        </authorList>
    </citation>
    <scope>NUCLEOTIDE SEQUENCE [LARGE SCALE GENOMIC DNA]</scope>
    <source>
        <strain evidence="8 9">CCUG 42621</strain>
    </source>
</reference>
<dbReference type="PANTHER" id="PTHR45008">
    <property type="entry name" value="PTS SYSTEM GLUCOSE-SPECIFIC EIIA COMPONENT"/>
    <property type="match status" value="1"/>
</dbReference>
<organism evidence="8 9">
    <name type="scientific">Sneathia sanguinegens</name>
    <dbReference type="NCBI Taxonomy" id="40543"/>
    <lineage>
        <taxon>Bacteria</taxon>
        <taxon>Fusobacteriati</taxon>
        <taxon>Fusobacteriota</taxon>
        <taxon>Fusobacteriia</taxon>
        <taxon>Fusobacteriales</taxon>
        <taxon>Leptotrichiaceae</taxon>
        <taxon>Sneathia</taxon>
    </lineage>
</organism>
<protein>
    <submittedName>
        <fullName evidence="8">PTS glucose transporter subunit IIA</fullName>
    </submittedName>
</protein>
<evidence type="ECO:0000313" key="8">
    <source>
        <dbReference type="EMBL" id="MDK9580567.1"/>
    </source>
</evidence>
<accession>A0ABT7HJ68</accession>
<comment type="caution">
    <text evidence="8">The sequence shown here is derived from an EMBL/GenBank/DDBJ whole genome shotgun (WGS) entry which is preliminary data.</text>
</comment>
<dbReference type="PROSITE" id="PS00371">
    <property type="entry name" value="PTS_EIIA_TYPE_1_HIS"/>
    <property type="match status" value="1"/>
</dbReference>
<evidence type="ECO:0000313" key="9">
    <source>
        <dbReference type="Proteomes" id="UP001225134"/>
    </source>
</evidence>
<dbReference type="InterPro" id="IPR011055">
    <property type="entry name" value="Dup_hybrid_motif"/>
</dbReference>
<evidence type="ECO:0000259" key="7">
    <source>
        <dbReference type="PROSITE" id="PS51093"/>
    </source>
</evidence>
<dbReference type="InterPro" id="IPR050890">
    <property type="entry name" value="PTS_EIIA_component"/>
</dbReference>
<evidence type="ECO:0000256" key="3">
    <source>
        <dbReference type="ARBA" id="ARBA00022597"/>
    </source>
</evidence>
<evidence type="ECO:0000256" key="6">
    <source>
        <dbReference type="ARBA" id="ARBA00022777"/>
    </source>
</evidence>
<dbReference type="RefSeq" id="WP_285152874.1">
    <property type="nucleotide sequence ID" value="NZ_JASSPP010000004.1"/>
</dbReference>
<evidence type="ECO:0000256" key="1">
    <source>
        <dbReference type="ARBA" id="ARBA00004496"/>
    </source>
</evidence>
<dbReference type="SUPFAM" id="SSF51261">
    <property type="entry name" value="Duplicated hybrid motif"/>
    <property type="match status" value="1"/>
</dbReference>
<keyword evidence="9" id="KW-1185">Reference proteome</keyword>